<dbReference type="InterPro" id="IPR001173">
    <property type="entry name" value="Glyco_trans_2-like"/>
</dbReference>
<dbReference type="AlphaFoldDB" id="A0A1F7GFA9"/>
<evidence type="ECO:0000313" key="3">
    <source>
        <dbReference type="Proteomes" id="UP000177026"/>
    </source>
</evidence>
<reference evidence="2 3" key="1">
    <citation type="journal article" date="2016" name="Nat. Commun.">
        <title>Thousands of microbial genomes shed light on interconnected biogeochemical processes in an aquifer system.</title>
        <authorList>
            <person name="Anantharaman K."/>
            <person name="Brown C.T."/>
            <person name="Hug L.A."/>
            <person name="Sharon I."/>
            <person name="Castelle C.J."/>
            <person name="Probst A.J."/>
            <person name="Thomas B.C."/>
            <person name="Singh A."/>
            <person name="Wilkins M.J."/>
            <person name="Karaoz U."/>
            <person name="Brodie E.L."/>
            <person name="Williams K.H."/>
            <person name="Hubbard S.S."/>
            <person name="Banfield J.F."/>
        </authorList>
    </citation>
    <scope>NUCLEOTIDE SEQUENCE [LARGE SCALE GENOMIC DNA]</scope>
</reference>
<dbReference type="InterPro" id="IPR050834">
    <property type="entry name" value="Glycosyltransf_2"/>
</dbReference>
<dbReference type="PANTHER" id="PTHR43685">
    <property type="entry name" value="GLYCOSYLTRANSFERASE"/>
    <property type="match status" value="1"/>
</dbReference>
<sequence length="298" mass="34457">MKVSVLVATRNRARLLKHCLHSLQNQTTPPLEIVVVDNDSTDDTRTVCDGFKQTLPIVYQKERRVGLPFSRNRSLQFARGDLWAFIDDDCIANPEWLKQILAHFQQYPQTVGVIGITLNACPINISSCVEYVYYLRWLDNHVADVHDVGKLSSGFCIDFKNAAFRASFIKQFRFSTNAPYGDVGDEDVEIGYRLYRASQNIYYNPNIRVTHRYSTTIQRLFVRNFWNGYANQVLYRTHGLNVRTFKPKFPTNQSALVKHKVPSAVSYKIIRTIYPLFSRFGRLYALTNTKKLSIPKRT</sequence>
<accession>A0A1F7GFA9</accession>
<evidence type="ECO:0000259" key="1">
    <source>
        <dbReference type="Pfam" id="PF00535"/>
    </source>
</evidence>
<dbReference type="CDD" id="cd00761">
    <property type="entry name" value="Glyco_tranf_GTA_type"/>
    <property type="match status" value="1"/>
</dbReference>
<dbReference type="Gene3D" id="3.90.550.10">
    <property type="entry name" value="Spore Coat Polysaccharide Biosynthesis Protein SpsA, Chain A"/>
    <property type="match status" value="1"/>
</dbReference>
<evidence type="ECO:0000313" key="2">
    <source>
        <dbReference type="EMBL" id="OGK17555.1"/>
    </source>
</evidence>
<dbReference type="SUPFAM" id="SSF53448">
    <property type="entry name" value="Nucleotide-diphospho-sugar transferases"/>
    <property type="match status" value="1"/>
</dbReference>
<dbReference type="Pfam" id="PF00535">
    <property type="entry name" value="Glycos_transf_2"/>
    <property type="match status" value="1"/>
</dbReference>
<feature type="domain" description="Glycosyltransferase 2-like" evidence="1">
    <location>
        <begin position="4"/>
        <end position="111"/>
    </location>
</feature>
<proteinExistence type="predicted"/>
<name>A0A1F7GFA9_9BACT</name>
<protein>
    <recommendedName>
        <fullName evidence="1">Glycosyltransferase 2-like domain-containing protein</fullName>
    </recommendedName>
</protein>
<dbReference type="InterPro" id="IPR029044">
    <property type="entry name" value="Nucleotide-diphossugar_trans"/>
</dbReference>
<gene>
    <name evidence="2" type="ORF">A2866_05190</name>
</gene>
<comment type="caution">
    <text evidence="2">The sequence shown here is derived from an EMBL/GenBank/DDBJ whole genome shotgun (WGS) entry which is preliminary data.</text>
</comment>
<dbReference type="Proteomes" id="UP000177026">
    <property type="component" value="Unassembled WGS sequence"/>
</dbReference>
<dbReference type="PANTHER" id="PTHR43685:SF2">
    <property type="entry name" value="GLYCOSYLTRANSFERASE 2-LIKE DOMAIN-CONTAINING PROTEIN"/>
    <property type="match status" value="1"/>
</dbReference>
<dbReference type="EMBL" id="MFZI01000084">
    <property type="protein sequence ID" value="OGK17555.1"/>
    <property type="molecule type" value="Genomic_DNA"/>
</dbReference>
<organism evidence="2 3">
    <name type="scientific">Candidatus Roizmanbacteria bacterium RIFCSPHIGHO2_01_FULL_39_8</name>
    <dbReference type="NCBI Taxonomy" id="1802033"/>
    <lineage>
        <taxon>Bacteria</taxon>
        <taxon>Candidatus Roizmaniibacteriota</taxon>
    </lineage>
</organism>